<feature type="non-terminal residue" evidence="9">
    <location>
        <position position="95"/>
    </location>
</feature>
<reference evidence="9" key="1">
    <citation type="journal article" date="2010" name="BMC Genomics">
        <title>Evolutionary genomics revealed interkingdom distribution of Tcn1-like chromodomain-containing Gypsy LTR retrotransposons among fungi and plants.</title>
        <authorList>
            <person name="Novikova O."/>
            <person name="Smyshlyaev G."/>
            <person name="Blinov A."/>
        </authorList>
    </citation>
    <scope>NUCLEOTIDE SEQUENCE</scope>
</reference>
<dbReference type="InterPro" id="IPR000477">
    <property type="entry name" value="RT_dom"/>
</dbReference>
<evidence type="ECO:0000256" key="4">
    <source>
        <dbReference type="ARBA" id="ARBA00022722"/>
    </source>
</evidence>
<evidence type="ECO:0000256" key="3">
    <source>
        <dbReference type="ARBA" id="ARBA00022695"/>
    </source>
</evidence>
<dbReference type="InterPro" id="IPR043128">
    <property type="entry name" value="Rev_trsase/Diguanyl_cyclase"/>
</dbReference>
<protein>
    <submittedName>
        <fullName evidence="9">Pol-like protein</fullName>
    </submittedName>
</protein>
<sequence>ALNKITIKNRFSIPRIDDISDRLRGAIFFSRIDLKSGYHQVRIRPEDVHRTAFMASFGLYEFLVMPFGFTNAPATFNRMMERIFRACRAFVGSFF</sequence>
<dbReference type="PANTHER" id="PTHR24559:SF444">
    <property type="entry name" value="REVERSE TRANSCRIPTASE DOMAIN-CONTAINING PROTEIN"/>
    <property type="match status" value="1"/>
</dbReference>
<evidence type="ECO:0000259" key="8">
    <source>
        <dbReference type="Pfam" id="PF00078"/>
    </source>
</evidence>
<dbReference type="GO" id="GO:0006508">
    <property type="term" value="P:proteolysis"/>
    <property type="evidence" value="ECO:0007669"/>
    <property type="project" value="UniProtKB-KW"/>
</dbReference>
<keyword evidence="7" id="KW-0695">RNA-directed DNA polymerase</keyword>
<dbReference type="GO" id="GO:0008233">
    <property type="term" value="F:peptidase activity"/>
    <property type="evidence" value="ECO:0007669"/>
    <property type="project" value="UniProtKB-KW"/>
</dbReference>
<dbReference type="Pfam" id="PF00078">
    <property type="entry name" value="RVT_1"/>
    <property type="match status" value="1"/>
</dbReference>
<evidence type="ECO:0000313" key="9">
    <source>
        <dbReference type="EMBL" id="ACX71494.1"/>
    </source>
</evidence>
<dbReference type="FunFam" id="3.10.10.10:FF:000007">
    <property type="entry name" value="Retrovirus-related Pol polyprotein from transposon 17.6-like Protein"/>
    <property type="match status" value="1"/>
</dbReference>
<evidence type="ECO:0000256" key="5">
    <source>
        <dbReference type="ARBA" id="ARBA00022759"/>
    </source>
</evidence>
<dbReference type="PANTHER" id="PTHR24559">
    <property type="entry name" value="TRANSPOSON TY3-I GAG-POL POLYPROTEIN"/>
    <property type="match status" value="1"/>
</dbReference>
<dbReference type="Gene3D" id="3.10.10.10">
    <property type="entry name" value="HIV Type 1 Reverse Transcriptase, subunit A, domain 1"/>
    <property type="match status" value="1"/>
</dbReference>
<evidence type="ECO:0000256" key="1">
    <source>
        <dbReference type="ARBA" id="ARBA00022670"/>
    </source>
</evidence>
<dbReference type="CDD" id="cd01647">
    <property type="entry name" value="RT_LTR"/>
    <property type="match status" value="1"/>
</dbReference>
<keyword evidence="1" id="KW-0645">Protease</keyword>
<dbReference type="SUPFAM" id="SSF56672">
    <property type="entry name" value="DNA/RNA polymerases"/>
    <property type="match status" value="1"/>
</dbReference>
<dbReference type="InterPro" id="IPR043502">
    <property type="entry name" value="DNA/RNA_pol_sf"/>
</dbReference>
<name>D0UBB8_9MONI</name>
<proteinExistence type="predicted"/>
<keyword evidence="4" id="KW-0540">Nuclease</keyword>
<keyword evidence="2" id="KW-0808">Transferase</keyword>
<dbReference type="EMBL" id="GQ443315">
    <property type="protein sequence ID" value="ACX71494.1"/>
    <property type="molecule type" value="Genomic_DNA"/>
</dbReference>
<evidence type="ECO:0000256" key="7">
    <source>
        <dbReference type="ARBA" id="ARBA00022918"/>
    </source>
</evidence>
<evidence type="ECO:0000256" key="2">
    <source>
        <dbReference type="ARBA" id="ARBA00022679"/>
    </source>
</evidence>
<evidence type="ECO:0000256" key="6">
    <source>
        <dbReference type="ARBA" id="ARBA00022801"/>
    </source>
</evidence>
<keyword evidence="5" id="KW-0255">Endonuclease</keyword>
<dbReference type="Gene3D" id="3.30.70.270">
    <property type="match status" value="1"/>
</dbReference>
<dbReference type="GO" id="GO:0003964">
    <property type="term" value="F:RNA-directed DNA polymerase activity"/>
    <property type="evidence" value="ECO:0007669"/>
    <property type="project" value="UniProtKB-KW"/>
</dbReference>
<dbReference type="InterPro" id="IPR053134">
    <property type="entry name" value="RNA-dir_DNA_polymerase"/>
</dbReference>
<organism evidence="9">
    <name type="scientific">Ophioglossum vulgatum</name>
    <name type="common">southern adder's-tongue</name>
    <dbReference type="NCBI Taxonomy" id="49227"/>
    <lineage>
        <taxon>Eukaryota</taxon>
        <taxon>Viridiplantae</taxon>
        <taxon>Streptophyta</taxon>
        <taxon>Embryophyta</taxon>
        <taxon>Tracheophyta</taxon>
        <taxon>Polypodiopsida</taxon>
        <taxon>Ophioglossidae</taxon>
        <taxon>Ophioglossales</taxon>
        <taxon>Ophioglossaceae</taxon>
        <taxon>Ophioglossoideae</taxon>
        <taxon>Ophioglossum</taxon>
    </lineage>
</organism>
<keyword evidence="3" id="KW-0548">Nucleotidyltransferase</keyword>
<feature type="non-terminal residue" evidence="9">
    <location>
        <position position="1"/>
    </location>
</feature>
<dbReference type="GO" id="GO:0004519">
    <property type="term" value="F:endonuclease activity"/>
    <property type="evidence" value="ECO:0007669"/>
    <property type="project" value="UniProtKB-KW"/>
</dbReference>
<keyword evidence="6" id="KW-0378">Hydrolase</keyword>
<feature type="domain" description="Reverse transcriptase" evidence="8">
    <location>
        <begin position="1"/>
        <end position="89"/>
    </location>
</feature>
<accession>D0UBB8</accession>
<dbReference type="AlphaFoldDB" id="D0UBB8"/>